<keyword evidence="1" id="KW-1185">Reference proteome</keyword>
<protein>
    <submittedName>
        <fullName evidence="2">B30.2/SPRY domain-containing protein</fullName>
    </submittedName>
</protein>
<dbReference type="AlphaFoldDB" id="A0A7E4W9H6"/>
<reference evidence="1" key="1">
    <citation type="journal article" date="2013" name="Genetics">
        <title>The draft genome and transcriptome of Panagrellus redivivus are shaped by the harsh demands of a free-living lifestyle.</title>
        <authorList>
            <person name="Srinivasan J."/>
            <person name="Dillman A.R."/>
            <person name="Macchietto M.G."/>
            <person name="Heikkinen L."/>
            <person name="Lakso M."/>
            <person name="Fracchia K.M."/>
            <person name="Antoshechkin I."/>
            <person name="Mortazavi A."/>
            <person name="Wong G."/>
            <person name="Sternberg P.W."/>
        </authorList>
    </citation>
    <scope>NUCLEOTIDE SEQUENCE [LARGE SCALE GENOMIC DNA]</scope>
    <source>
        <strain evidence="1">MT8872</strain>
    </source>
</reference>
<evidence type="ECO:0000313" key="1">
    <source>
        <dbReference type="Proteomes" id="UP000492821"/>
    </source>
</evidence>
<dbReference type="Proteomes" id="UP000492821">
    <property type="component" value="Unassembled WGS sequence"/>
</dbReference>
<reference evidence="2" key="2">
    <citation type="submission" date="2020-10" db="UniProtKB">
        <authorList>
            <consortium name="WormBaseParasite"/>
        </authorList>
    </citation>
    <scope>IDENTIFICATION</scope>
</reference>
<evidence type="ECO:0000313" key="2">
    <source>
        <dbReference type="WBParaSite" id="Pan_g7884.t1"/>
    </source>
</evidence>
<organism evidence="1 2">
    <name type="scientific">Panagrellus redivivus</name>
    <name type="common">Microworm</name>
    <dbReference type="NCBI Taxonomy" id="6233"/>
    <lineage>
        <taxon>Eukaryota</taxon>
        <taxon>Metazoa</taxon>
        <taxon>Ecdysozoa</taxon>
        <taxon>Nematoda</taxon>
        <taxon>Chromadorea</taxon>
        <taxon>Rhabditida</taxon>
        <taxon>Tylenchina</taxon>
        <taxon>Panagrolaimomorpha</taxon>
        <taxon>Panagrolaimoidea</taxon>
        <taxon>Panagrolaimidae</taxon>
        <taxon>Panagrellus</taxon>
    </lineage>
</organism>
<accession>A0A7E4W9H6</accession>
<dbReference type="WBParaSite" id="Pan_g7884.t1">
    <property type="protein sequence ID" value="Pan_g7884.t1"/>
    <property type="gene ID" value="Pan_g7884"/>
</dbReference>
<proteinExistence type="predicted"/>
<name>A0A7E4W9H6_PANRE</name>
<sequence length="202" mass="22607">MNKANTELLEESLFTTSKPGEKSHGCVIVVDEKRAISCYHGPHSSLKKADKVTLYNVMDRHINFEVTVSNVSEKHGLVLFKLIHGKFPSYPNGYTYMYPCQDYRQLGVDQKRRPVWKGGIVSRMNPGHFVGTTYDFGDSCSGIFNLKGAFIGISVARKCSGSPEISFTGSNINYKELLWHPETKLISADAAFCVLTDEKDEE</sequence>